<dbReference type="Proteomes" id="UP001175271">
    <property type="component" value="Unassembled WGS sequence"/>
</dbReference>
<dbReference type="EMBL" id="JAUCMV010000003">
    <property type="protein sequence ID" value="KAK0409182.1"/>
    <property type="molecule type" value="Genomic_DNA"/>
</dbReference>
<comment type="caution">
    <text evidence="2">The sequence shown here is derived from an EMBL/GenBank/DDBJ whole genome shotgun (WGS) entry which is preliminary data.</text>
</comment>
<name>A0AA39HQS4_9BILA</name>
<gene>
    <name evidence="2" type="ORF">QR680_004389</name>
</gene>
<evidence type="ECO:0000313" key="2">
    <source>
        <dbReference type="EMBL" id="KAK0409182.1"/>
    </source>
</evidence>
<sequence length="268" mass="30534">MSKSERRFKWKKPFIRLFSCSSGTKKHQVLEQPEMLACRYPSQHERAEASSLQAKNGSALSENASEACDRSTLLRLVQGDSVCHRFLHVRKEEKNCRIVDELAKELSIKKNNLLSKGRDPSAAHNGRTLVFVREAYKADHLTGLLIARGVNAVSLHTYRSPELFDDALEQFSDDCYVMLATDCLRTSDPPRLPLLEHIINVDLPSDSFIFRERVSFLMSGQMTTFVDPRLDSQVVYKDFYEMVRSAGHKIDEVSDDLCSHLGIDKRPK</sequence>
<evidence type="ECO:0000313" key="3">
    <source>
        <dbReference type="Proteomes" id="UP001175271"/>
    </source>
</evidence>
<dbReference type="Pfam" id="PF00271">
    <property type="entry name" value="Helicase_C"/>
    <property type="match status" value="1"/>
</dbReference>
<dbReference type="Gene3D" id="3.40.50.300">
    <property type="entry name" value="P-loop containing nucleotide triphosphate hydrolases"/>
    <property type="match status" value="1"/>
</dbReference>
<reference evidence="2" key="1">
    <citation type="submission" date="2023-06" db="EMBL/GenBank/DDBJ databases">
        <title>Genomic analysis of the entomopathogenic nematode Steinernema hermaphroditum.</title>
        <authorList>
            <person name="Schwarz E.M."/>
            <person name="Heppert J.K."/>
            <person name="Baniya A."/>
            <person name="Schwartz H.T."/>
            <person name="Tan C.-H."/>
            <person name="Antoshechkin I."/>
            <person name="Sternberg P.W."/>
            <person name="Goodrich-Blair H."/>
            <person name="Dillman A.R."/>
        </authorList>
    </citation>
    <scope>NUCLEOTIDE SEQUENCE</scope>
    <source>
        <strain evidence="2">PS9179</strain>
        <tissue evidence="2">Whole animal</tissue>
    </source>
</reference>
<dbReference type="AlphaFoldDB" id="A0AA39HQS4"/>
<organism evidence="2 3">
    <name type="scientific">Steinernema hermaphroditum</name>
    <dbReference type="NCBI Taxonomy" id="289476"/>
    <lineage>
        <taxon>Eukaryota</taxon>
        <taxon>Metazoa</taxon>
        <taxon>Ecdysozoa</taxon>
        <taxon>Nematoda</taxon>
        <taxon>Chromadorea</taxon>
        <taxon>Rhabditida</taxon>
        <taxon>Tylenchina</taxon>
        <taxon>Panagrolaimomorpha</taxon>
        <taxon>Strongyloidoidea</taxon>
        <taxon>Steinernematidae</taxon>
        <taxon>Steinernema</taxon>
    </lineage>
</organism>
<protein>
    <recommendedName>
        <fullName evidence="1">Helicase C-terminal domain-containing protein</fullName>
    </recommendedName>
</protein>
<dbReference type="InterPro" id="IPR027417">
    <property type="entry name" value="P-loop_NTPase"/>
</dbReference>
<feature type="domain" description="Helicase C-terminal" evidence="1">
    <location>
        <begin position="121"/>
        <end position="206"/>
    </location>
</feature>
<dbReference type="SUPFAM" id="SSF52540">
    <property type="entry name" value="P-loop containing nucleoside triphosphate hydrolases"/>
    <property type="match status" value="1"/>
</dbReference>
<proteinExistence type="predicted"/>
<accession>A0AA39HQS4</accession>
<evidence type="ECO:0000259" key="1">
    <source>
        <dbReference type="Pfam" id="PF00271"/>
    </source>
</evidence>
<dbReference type="InterPro" id="IPR001650">
    <property type="entry name" value="Helicase_C-like"/>
</dbReference>
<keyword evidence="3" id="KW-1185">Reference proteome</keyword>